<dbReference type="Pfam" id="PF13542">
    <property type="entry name" value="HTH_Tnp_ISL3"/>
    <property type="match status" value="1"/>
</dbReference>
<dbReference type="AlphaFoldDB" id="A0A5C6RFL1"/>
<dbReference type="InterPro" id="IPR047951">
    <property type="entry name" value="Transpos_ISL3"/>
</dbReference>
<sequence length="313" mass="36141">WARPGSGFTLLFESFVLQLIECEMPVSKVGQLVGEYANRIWTILNYYVRGAYQREDHSQVKELGIDETSTKKGHNYITVAVDMDERKVVHVTPGKDKQSVSNIQQYLESKGCKAEQIEEVSLDMSPSFISGSLESFPNAALTFDRFHVKKLLNKAMDKVRQAERKEHELLKGHKYTFLKGEEKLSKSQKEKRDSLLKLYPTLGEAYRLKVLFDDFWEIKEEGQAELFLADWCSQAEESKIFPFIEFVKTLKAHWYGIISYATSRLTNGVLEGINAKIQLAKRRARGYRNIDNFITMIYLLAGKLDLRHPHKFT</sequence>
<evidence type="ECO:0000259" key="1">
    <source>
        <dbReference type="Pfam" id="PF01610"/>
    </source>
</evidence>
<feature type="domain" description="Transposase IS204/IS1001/IS1096/IS1165 DDE" evidence="1">
    <location>
        <begin position="63"/>
        <end position="297"/>
    </location>
</feature>
<dbReference type="EMBL" id="VOOR01000155">
    <property type="protein sequence ID" value="TXB55512.1"/>
    <property type="molecule type" value="Genomic_DNA"/>
</dbReference>
<evidence type="ECO:0000313" key="4">
    <source>
        <dbReference type="Proteomes" id="UP000321580"/>
    </source>
</evidence>
<protein>
    <submittedName>
        <fullName evidence="3">ISL3 family transposase</fullName>
    </submittedName>
</protein>
<comment type="caution">
    <text evidence="3">The sequence shown here is derived from an EMBL/GenBank/DDBJ whole genome shotgun (WGS) entry which is preliminary data.</text>
</comment>
<dbReference type="RefSeq" id="WP_147169762.1">
    <property type="nucleotide sequence ID" value="NZ_VOOR01000155.1"/>
</dbReference>
<accession>A0A5C6RFL1</accession>
<dbReference type="PANTHER" id="PTHR33498">
    <property type="entry name" value="TRANSPOSASE FOR INSERTION SEQUENCE ELEMENT IS1557"/>
    <property type="match status" value="1"/>
</dbReference>
<feature type="domain" description="Transposase IS204/IS1001/IS1096/IS1165 helix-turn-helix" evidence="2">
    <location>
        <begin position="1"/>
        <end position="48"/>
    </location>
</feature>
<organism evidence="3 4">
    <name type="scientific">Phaeodactylibacter luteus</name>
    <dbReference type="NCBI Taxonomy" id="1564516"/>
    <lineage>
        <taxon>Bacteria</taxon>
        <taxon>Pseudomonadati</taxon>
        <taxon>Bacteroidota</taxon>
        <taxon>Saprospiria</taxon>
        <taxon>Saprospirales</taxon>
        <taxon>Haliscomenobacteraceae</taxon>
        <taxon>Phaeodactylibacter</taxon>
    </lineage>
</organism>
<feature type="non-terminal residue" evidence="3">
    <location>
        <position position="1"/>
    </location>
</feature>
<reference evidence="3 4" key="1">
    <citation type="submission" date="2019-08" db="EMBL/GenBank/DDBJ databases">
        <title>Genome of Phaeodactylibacter luteus.</title>
        <authorList>
            <person name="Bowman J.P."/>
        </authorList>
    </citation>
    <scope>NUCLEOTIDE SEQUENCE [LARGE SCALE GENOMIC DNA]</scope>
    <source>
        <strain evidence="3 4">KCTC 42180</strain>
    </source>
</reference>
<dbReference type="InterPro" id="IPR002560">
    <property type="entry name" value="Transposase_DDE"/>
</dbReference>
<dbReference type="NCBIfam" id="NF033550">
    <property type="entry name" value="transpos_ISL3"/>
    <property type="match status" value="1"/>
</dbReference>
<dbReference type="Proteomes" id="UP000321580">
    <property type="component" value="Unassembled WGS sequence"/>
</dbReference>
<dbReference type="InterPro" id="IPR032877">
    <property type="entry name" value="Transposase_HTH"/>
</dbReference>
<dbReference type="Pfam" id="PF01610">
    <property type="entry name" value="DDE_Tnp_ISL3"/>
    <property type="match status" value="1"/>
</dbReference>
<name>A0A5C6RFL1_9BACT</name>
<proteinExistence type="predicted"/>
<evidence type="ECO:0000259" key="2">
    <source>
        <dbReference type="Pfam" id="PF13542"/>
    </source>
</evidence>
<keyword evidence="4" id="KW-1185">Reference proteome</keyword>
<dbReference type="PANTHER" id="PTHR33498:SF1">
    <property type="entry name" value="TRANSPOSASE FOR INSERTION SEQUENCE ELEMENT IS1557"/>
    <property type="match status" value="1"/>
</dbReference>
<dbReference type="OrthoDB" id="2110692at2"/>
<evidence type="ECO:0000313" key="3">
    <source>
        <dbReference type="EMBL" id="TXB55512.1"/>
    </source>
</evidence>
<gene>
    <name evidence="3" type="ORF">FRY97_21925</name>
</gene>